<sequence length="419" mass="48475">MRLEKKQIDSGRDFLLYGLSFLLLLEWLLPLPYVTDTGFISVFVLITAVFFFITYLQLSVIISMILKLLVICYGLYLVFFEGPFFSTEWLIVIFSEVRLNVQLMLVGAWHELTDLFRSFLFFVLLSIMSYLLFYWTVHARRILFFLLFTVVYVTVIDTFTIYDATFAIIRTFLIGFLLLGLVTMYRMIEQQPLYSAPKLLPVRLAMLLVLMIGTGGVLGLLSPKFDPQWEDPVPFVRAAVGIGNSADSTMQRIGYGDSDEQLGGGFQDDDTPVFYAAASKAHYWRGETKDFYTGRGWENTTPAEQRNFTYGENNQFVEYEILETELAFAVESGERLFPHLFYPGQLLLDDHIMDVNLFQDVYTEKASTYNEAGPVELSNYRYEYRYPSYQIEGLRSSTEQDPDVIKQYYTQLLIIYLSV</sequence>
<feature type="domain" description="Protein-glutamine gamma-glutamyltransferase TgpA N-terminal" evidence="2">
    <location>
        <begin position="33"/>
        <end position="321"/>
    </location>
</feature>
<feature type="transmembrane region" description="Helical" evidence="1">
    <location>
        <begin position="200"/>
        <end position="221"/>
    </location>
</feature>
<protein>
    <submittedName>
        <fullName evidence="3">Transglutaminase-like enzymes</fullName>
    </submittedName>
</protein>
<evidence type="ECO:0000313" key="4">
    <source>
        <dbReference type="Proteomes" id="UP000018896"/>
    </source>
</evidence>
<proteinExistence type="predicted"/>
<feature type="transmembrane region" description="Helical" evidence="1">
    <location>
        <begin position="39"/>
        <end position="56"/>
    </location>
</feature>
<feature type="transmembrane region" description="Helical" evidence="1">
    <location>
        <begin position="142"/>
        <end position="162"/>
    </location>
</feature>
<feature type="transmembrane region" description="Helical" evidence="1">
    <location>
        <begin position="115"/>
        <end position="135"/>
    </location>
</feature>
<organism evidence="3 4">
    <name type="scientific">Halalkalibacter akibai (strain ATCC 43226 / DSM 21942 / CIP 109018 / JCM 9157 / 1139)</name>
    <name type="common">Bacillus akibai</name>
    <dbReference type="NCBI Taxonomy" id="1236973"/>
    <lineage>
        <taxon>Bacteria</taxon>
        <taxon>Bacillati</taxon>
        <taxon>Bacillota</taxon>
        <taxon>Bacilli</taxon>
        <taxon>Bacillales</taxon>
        <taxon>Bacillaceae</taxon>
        <taxon>Halalkalibacter</taxon>
    </lineage>
</organism>
<feature type="transmembrane region" description="Helical" evidence="1">
    <location>
        <begin position="14"/>
        <end position="33"/>
    </location>
</feature>
<dbReference type="STRING" id="1236973.JCM9157_4840"/>
<dbReference type="InterPro" id="IPR052901">
    <property type="entry name" value="Bact_TGase-like"/>
</dbReference>
<accession>W4QZN4</accession>
<dbReference type="eggNOG" id="COG1305">
    <property type="taxonomic scope" value="Bacteria"/>
</dbReference>
<gene>
    <name evidence="3" type="ORF">JCM9157_4840</name>
</gene>
<evidence type="ECO:0000313" key="3">
    <source>
        <dbReference type="EMBL" id="GAE37531.1"/>
    </source>
</evidence>
<keyword evidence="4" id="KW-1185">Reference proteome</keyword>
<dbReference type="Proteomes" id="UP000018896">
    <property type="component" value="Unassembled WGS sequence"/>
</dbReference>
<dbReference type="AlphaFoldDB" id="W4QZN4"/>
<evidence type="ECO:0000256" key="1">
    <source>
        <dbReference type="SAM" id="Phobius"/>
    </source>
</evidence>
<keyword evidence="1" id="KW-0812">Transmembrane</keyword>
<reference evidence="3 4" key="1">
    <citation type="journal article" date="2014" name="Genome Announc.">
        <title>Draft Genome Sequences of Three Alkaliphilic Bacillus Strains, Bacillus wakoensis JCM 9140T, Bacillus akibai JCM 9157T, and Bacillus hemicellulosilyticus JCM 9152T.</title>
        <authorList>
            <person name="Yuki M."/>
            <person name="Oshima K."/>
            <person name="Suda W."/>
            <person name="Oshida Y."/>
            <person name="Kitamura K."/>
            <person name="Iida T."/>
            <person name="Hattori M."/>
            <person name="Ohkuma M."/>
        </authorList>
    </citation>
    <scope>NUCLEOTIDE SEQUENCE [LARGE SCALE GENOMIC DNA]</scope>
    <source>
        <strain evidence="3 4">JCM 9157</strain>
    </source>
</reference>
<dbReference type="OrthoDB" id="9804872at2"/>
<dbReference type="RefSeq" id="WP_148296943.1">
    <property type="nucleotide sequence ID" value="NZ_BAUV01000083.1"/>
</dbReference>
<feature type="transmembrane region" description="Helical" evidence="1">
    <location>
        <begin position="168"/>
        <end position="188"/>
    </location>
</feature>
<comment type="caution">
    <text evidence="3">The sequence shown here is derived from an EMBL/GenBank/DDBJ whole genome shotgun (WGS) entry which is preliminary data.</text>
</comment>
<dbReference type="eggNOG" id="COG0651">
    <property type="taxonomic scope" value="Bacteria"/>
</dbReference>
<name>W4QZN4_HALA3</name>
<feature type="transmembrane region" description="Helical" evidence="1">
    <location>
        <begin position="68"/>
        <end position="95"/>
    </location>
</feature>
<dbReference type="PANTHER" id="PTHR42736">
    <property type="entry name" value="PROTEIN-GLUTAMINE GAMMA-GLUTAMYLTRANSFERASE"/>
    <property type="match status" value="1"/>
</dbReference>
<keyword evidence="1" id="KW-1133">Transmembrane helix</keyword>
<dbReference type="EMBL" id="BAUV01000083">
    <property type="protein sequence ID" value="GAE37531.1"/>
    <property type="molecule type" value="Genomic_DNA"/>
</dbReference>
<keyword evidence="1" id="KW-0472">Membrane</keyword>
<dbReference type="Pfam" id="PF11992">
    <property type="entry name" value="TgpA_N"/>
    <property type="match status" value="1"/>
</dbReference>
<dbReference type="InterPro" id="IPR021878">
    <property type="entry name" value="TgpA_N"/>
</dbReference>
<evidence type="ECO:0000259" key="2">
    <source>
        <dbReference type="Pfam" id="PF11992"/>
    </source>
</evidence>
<dbReference type="PANTHER" id="PTHR42736:SF1">
    <property type="entry name" value="PROTEIN-GLUTAMINE GAMMA-GLUTAMYLTRANSFERASE"/>
    <property type="match status" value="1"/>
</dbReference>